<feature type="region of interest" description="Disordered" evidence="1">
    <location>
        <begin position="190"/>
        <end position="242"/>
    </location>
</feature>
<feature type="compositionally biased region" description="Basic and acidic residues" evidence="1">
    <location>
        <begin position="529"/>
        <end position="541"/>
    </location>
</feature>
<feature type="compositionally biased region" description="Low complexity" evidence="1">
    <location>
        <begin position="1166"/>
        <end position="1184"/>
    </location>
</feature>
<feature type="region of interest" description="Disordered" evidence="1">
    <location>
        <begin position="451"/>
        <end position="471"/>
    </location>
</feature>
<evidence type="ECO:0000256" key="1">
    <source>
        <dbReference type="SAM" id="MobiDB-lite"/>
    </source>
</evidence>
<dbReference type="RefSeq" id="XP_001027241.2">
    <property type="nucleotide sequence ID" value="XM_001027241.2"/>
</dbReference>
<feature type="region of interest" description="Disordered" evidence="1">
    <location>
        <begin position="54"/>
        <end position="160"/>
    </location>
</feature>
<gene>
    <name evidence="2" type="ORF">TTHERM_00841250</name>
</gene>
<feature type="region of interest" description="Disordered" evidence="1">
    <location>
        <begin position="906"/>
        <end position="1006"/>
    </location>
</feature>
<feature type="region of interest" description="Disordered" evidence="1">
    <location>
        <begin position="1045"/>
        <end position="1070"/>
    </location>
</feature>
<sequence>MHSQQYNNNMIIQRQGNSQGQVIGVDQGHYQAQMQNIQPQQHIQQMVQYPVNPPQLINISSTSSSQSSSVNPSSQRVNSQNLQYKQNSQQINMSQQQQQVQVQGDSYVHPHQLQNQQVQQIQQPNQLNQLQSSSSSGSNNPHQQQFSHHSSQQSQQQPIQPQLIQNQGQLNFPNSQSQQQGVAYIHPNVSTKQQQPNQVQQQQIPLQLSTSQSQQQQYSSQQDSRRNSSRSEKNSQVNCTLPSQPQQQSLVFTNQGGVCSDKNGPYGALEQFVEPIYEDFVYLTEKILDKTMKSANKQLQDTLMNYFLENHVSNLIIKEMNCISKRAVRYEIEKTMQKNKTAKYMNLLNAFESKVKQFGKEKAYENLLMQLITDENSGSKQSEQWKTLVRKRILALLLYIHWSTPNAENIFNDFFAIWDLIYPNHPLPQKVKKSAQGGAGSNNQVSSQLTFQNQNQQPIEKPSNPNKAMKRSKQKIIENMNLSQTSLSSQATNFNSQSTSLFQNTYTSSNQRTAKESKITSSQSQASSELHRSSVKSEKDVPSISYSDMSQYGGQYQQQQGVVYQNQRNQIYINSNHQQNLNDGIPLQQTSSGFYSNQSNQQYDYNQNYYGNQQSSTQNYDQNYMIQTQPVQQQQQTNMRPQNQIFKGRMRSQSWDDLNNKKDEYSSPQNIQSNNLINQQQQSGYYNQQQAHMPTYYQQTSQPYTYDQVGEYYDPNQTNQYSHPQLIQQNSQGYYTDYQNNIPQQPQQQLNIPNRRSSNNTPQQVINDPNQQQQIQNQSYGYSAPNSNYQHQQYQQNQNYHNNYSSSNQQYQQVQKIPFYQNNQIYDIQEVKQEGTPSSQNTQESNNNQFFHMDKIILPDPESPEQRLKRVSQTNPSNNYTPLNSNSRTRYSLQYNQQEGSIMQFHQQQLQQSQGKNTVQQQQQFQQTIPNQNLSGQKVQYDQSGGKYNQASINNTKQEEDLYSSQSNYSVSSSQKSRSAKANKSSNSKQNYEASSGNEKYSENSQANKNGNYIIAKQEDIDQVNNGESQNDTQSDFIKVDQQENNNKVTSAQQSAQQQPTKGKDQKANSPSIIVTQQNSDSQSKLQQIQLHPAHNNQLQKQKDTSNSKRNEKSLDKPNQNIYQQSTINEDDKEDSMPRCQNEGNGSSDEYYQAQNDDTEAQISQNNQAKTNQTQADTQNDQDNGSNLNQNPIYRHPSKERAPIINNNLFQDFQHPEDIYLNPSGINNINNNLLNVEDKFIRNSQRQNTGASCMSIESEKTPFKRSETRNMTGLSNISIESDKEGRTPSQINRSKFFFRHQNSLEFPAVFGVRSNVRQGTAISNISDGLGANDMIGSQTNINQFFQKRSNFKQFSGISHISIEGGEFNYLQMMQTSNQSQNFGNIQRSQLRKRTNLSVDSLASFNIKPDKDLQNLSFDLENLSIHNQQLDNNGQILQPDTINENSNILDDKQNNNIFYNYSPNNEILP</sequence>
<organism evidence="2 3">
    <name type="scientific">Tetrahymena thermophila (strain SB210)</name>
    <dbReference type="NCBI Taxonomy" id="312017"/>
    <lineage>
        <taxon>Eukaryota</taxon>
        <taxon>Sar</taxon>
        <taxon>Alveolata</taxon>
        <taxon>Ciliophora</taxon>
        <taxon>Intramacronucleata</taxon>
        <taxon>Oligohymenophorea</taxon>
        <taxon>Hymenostomatida</taxon>
        <taxon>Tetrahymenina</taxon>
        <taxon>Tetrahymenidae</taxon>
        <taxon>Tetrahymena</taxon>
    </lineage>
</organism>
<dbReference type="EMBL" id="GG662249">
    <property type="protein sequence ID" value="EAS06999.2"/>
    <property type="molecule type" value="Genomic_DNA"/>
</dbReference>
<feature type="compositionally biased region" description="Basic and acidic residues" evidence="1">
    <location>
        <begin position="223"/>
        <end position="233"/>
    </location>
</feature>
<feature type="compositionally biased region" description="Polar residues" evidence="1">
    <location>
        <begin position="451"/>
        <end position="466"/>
    </location>
</feature>
<accession>I7LXY6</accession>
<feature type="compositionally biased region" description="Polar residues" evidence="1">
    <location>
        <begin position="928"/>
        <end position="956"/>
    </location>
</feature>
<keyword evidence="3" id="KW-1185">Reference proteome</keyword>
<feature type="region of interest" description="Disordered" evidence="1">
    <location>
        <begin position="1093"/>
        <end position="1152"/>
    </location>
</feature>
<dbReference type="Proteomes" id="UP000009168">
    <property type="component" value="Unassembled WGS sequence"/>
</dbReference>
<dbReference type="InParanoid" id="I7LXY6"/>
<proteinExistence type="predicted"/>
<dbReference type="GeneID" id="7839182"/>
<feature type="region of interest" description="Disordered" evidence="1">
    <location>
        <begin position="506"/>
        <end position="549"/>
    </location>
</feature>
<feature type="region of interest" description="Disordered" evidence="1">
    <location>
        <begin position="1166"/>
        <end position="1195"/>
    </location>
</feature>
<name>I7LXY6_TETTS</name>
<feature type="compositionally biased region" description="Low complexity" evidence="1">
    <location>
        <begin position="60"/>
        <end position="160"/>
    </location>
</feature>
<feature type="compositionally biased region" description="Polar residues" evidence="1">
    <location>
        <begin position="993"/>
        <end position="1006"/>
    </location>
</feature>
<feature type="compositionally biased region" description="Low complexity" evidence="1">
    <location>
        <begin position="190"/>
        <end position="222"/>
    </location>
</feature>
<feature type="compositionally biased region" description="Low complexity" evidence="1">
    <location>
        <begin position="519"/>
        <end position="528"/>
    </location>
</feature>
<dbReference type="KEGG" id="tet:TTHERM_00841250"/>
<feature type="compositionally biased region" description="Low complexity" evidence="1">
    <location>
        <begin position="963"/>
        <end position="992"/>
    </location>
</feature>
<feature type="compositionally biased region" description="Polar residues" evidence="1">
    <location>
        <begin position="1117"/>
        <end position="1128"/>
    </location>
</feature>
<feature type="compositionally biased region" description="Basic and acidic residues" evidence="1">
    <location>
        <begin position="1101"/>
        <end position="1116"/>
    </location>
</feature>
<feature type="region of interest" description="Disordered" evidence="1">
    <location>
        <begin position="864"/>
        <end position="889"/>
    </location>
</feature>
<evidence type="ECO:0000313" key="3">
    <source>
        <dbReference type="Proteomes" id="UP000009168"/>
    </source>
</evidence>
<feature type="compositionally biased region" description="Polar residues" evidence="1">
    <location>
        <begin position="1142"/>
        <end position="1152"/>
    </location>
</feature>
<reference evidence="3" key="1">
    <citation type="journal article" date="2006" name="PLoS Biol.">
        <title>Macronuclear genome sequence of the ciliate Tetrahymena thermophila, a model eukaryote.</title>
        <authorList>
            <person name="Eisen J.A."/>
            <person name="Coyne R.S."/>
            <person name="Wu M."/>
            <person name="Wu D."/>
            <person name="Thiagarajan M."/>
            <person name="Wortman J.R."/>
            <person name="Badger J.H."/>
            <person name="Ren Q."/>
            <person name="Amedeo P."/>
            <person name="Jones K.M."/>
            <person name="Tallon L.J."/>
            <person name="Delcher A.L."/>
            <person name="Salzberg S.L."/>
            <person name="Silva J.C."/>
            <person name="Haas B.J."/>
            <person name="Majoros W.H."/>
            <person name="Farzad M."/>
            <person name="Carlton J.M."/>
            <person name="Smith R.K. Jr."/>
            <person name="Garg J."/>
            <person name="Pearlman R.E."/>
            <person name="Karrer K.M."/>
            <person name="Sun L."/>
            <person name="Manning G."/>
            <person name="Elde N.C."/>
            <person name="Turkewitz A.P."/>
            <person name="Asai D.J."/>
            <person name="Wilkes D.E."/>
            <person name="Wang Y."/>
            <person name="Cai H."/>
            <person name="Collins K."/>
            <person name="Stewart B.A."/>
            <person name="Lee S.R."/>
            <person name="Wilamowska K."/>
            <person name="Weinberg Z."/>
            <person name="Ruzzo W.L."/>
            <person name="Wloga D."/>
            <person name="Gaertig J."/>
            <person name="Frankel J."/>
            <person name="Tsao C.-C."/>
            <person name="Gorovsky M.A."/>
            <person name="Keeling P.J."/>
            <person name="Waller R.F."/>
            <person name="Patron N.J."/>
            <person name="Cherry J.M."/>
            <person name="Stover N.A."/>
            <person name="Krieger C.J."/>
            <person name="del Toro C."/>
            <person name="Ryder H.F."/>
            <person name="Williamson S.C."/>
            <person name="Barbeau R.A."/>
            <person name="Hamilton E.P."/>
            <person name="Orias E."/>
        </authorList>
    </citation>
    <scope>NUCLEOTIDE SEQUENCE [LARGE SCALE GENOMIC DNA]</scope>
    <source>
        <strain evidence="3">SB210</strain>
    </source>
</reference>
<feature type="compositionally biased region" description="Low complexity" evidence="1">
    <location>
        <begin position="906"/>
        <end position="927"/>
    </location>
</feature>
<feature type="compositionally biased region" description="Polar residues" evidence="1">
    <location>
        <begin position="871"/>
        <end position="889"/>
    </location>
</feature>
<protein>
    <submittedName>
        <fullName evidence="2">Uncharacterized protein</fullName>
    </submittedName>
</protein>
<evidence type="ECO:0000313" key="2">
    <source>
        <dbReference type="EMBL" id="EAS06999.2"/>
    </source>
</evidence>